<dbReference type="RefSeq" id="WP_378929294.1">
    <property type="nucleotide sequence ID" value="NZ_JBHLVO010000001.1"/>
</dbReference>
<evidence type="ECO:0000313" key="3">
    <source>
        <dbReference type="EMBL" id="MFC0269912.1"/>
    </source>
</evidence>
<feature type="transmembrane region" description="Helical" evidence="2">
    <location>
        <begin position="114"/>
        <end position="136"/>
    </location>
</feature>
<dbReference type="InterPro" id="IPR036259">
    <property type="entry name" value="MFS_trans_sf"/>
</dbReference>
<feature type="compositionally biased region" description="Acidic residues" evidence="1">
    <location>
        <begin position="1"/>
        <end position="10"/>
    </location>
</feature>
<feature type="compositionally biased region" description="Basic and acidic residues" evidence="1">
    <location>
        <begin position="11"/>
        <end position="21"/>
    </location>
</feature>
<protein>
    <submittedName>
        <fullName evidence="3">YqhR family membrane protein</fullName>
    </submittedName>
</protein>
<feature type="transmembrane region" description="Helical" evidence="2">
    <location>
        <begin position="86"/>
        <end position="107"/>
    </location>
</feature>
<evidence type="ECO:0000256" key="1">
    <source>
        <dbReference type="SAM" id="MobiDB-lite"/>
    </source>
</evidence>
<feature type="region of interest" description="Disordered" evidence="1">
    <location>
        <begin position="1"/>
        <end position="29"/>
    </location>
</feature>
<evidence type="ECO:0000313" key="4">
    <source>
        <dbReference type="Proteomes" id="UP001589854"/>
    </source>
</evidence>
<keyword evidence="4" id="KW-1185">Reference proteome</keyword>
<dbReference type="Proteomes" id="UP001589854">
    <property type="component" value="Unassembled WGS sequence"/>
</dbReference>
<comment type="caution">
    <text evidence="3">The sequence shown here is derived from an EMBL/GenBank/DDBJ whole genome shotgun (WGS) entry which is preliminary data.</text>
</comment>
<accession>A0ABV6G8A9</accession>
<dbReference type="InterPro" id="IPR024563">
    <property type="entry name" value="YqhR"/>
</dbReference>
<keyword evidence="2" id="KW-1133">Transmembrane helix</keyword>
<organism evidence="3 4">
    <name type="scientific">Metabacillus herbersteinensis</name>
    <dbReference type="NCBI Taxonomy" id="283816"/>
    <lineage>
        <taxon>Bacteria</taxon>
        <taxon>Bacillati</taxon>
        <taxon>Bacillota</taxon>
        <taxon>Bacilli</taxon>
        <taxon>Bacillales</taxon>
        <taxon>Bacillaceae</taxon>
        <taxon>Metabacillus</taxon>
    </lineage>
</organism>
<evidence type="ECO:0000256" key="2">
    <source>
        <dbReference type="SAM" id="Phobius"/>
    </source>
</evidence>
<feature type="transmembrane region" description="Helical" evidence="2">
    <location>
        <begin position="38"/>
        <end position="59"/>
    </location>
</feature>
<name>A0ABV6G8A9_9BACI</name>
<dbReference type="SUPFAM" id="SSF103473">
    <property type="entry name" value="MFS general substrate transporter"/>
    <property type="match status" value="1"/>
</dbReference>
<sequence length="180" mass="20295">MSEEKDEKDDKDEKDTGKDDPNLEQNKTEPPVSLMGKVVVTGFVGGVFWSLLAYLAYIFNFTEVSPNMVLQPFAVGEWKNSTLGNIIGIVVIGVLSIGVALVYYAVLKRFKPMWVGMIYGIALWGLVFFLLNPIFPNLKTVFELQRDTIITTVCFYILYGTFVGYSISFEYNELNVKTES</sequence>
<keyword evidence="2" id="KW-0472">Membrane</keyword>
<proteinExistence type="predicted"/>
<reference evidence="3 4" key="1">
    <citation type="submission" date="2024-09" db="EMBL/GenBank/DDBJ databases">
        <authorList>
            <person name="Sun Q."/>
            <person name="Mori K."/>
        </authorList>
    </citation>
    <scope>NUCLEOTIDE SEQUENCE [LARGE SCALE GENOMIC DNA]</scope>
    <source>
        <strain evidence="3 4">CCM 7228</strain>
    </source>
</reference>
<dbReference type="Pfam" id="PF11085">
    <property type="entry name" value="YqhR"/>
    <property type="match status" value="1"/>
</dbReference>
<feature type="transmembrane region" description="Helical" evidence="2">
    <location>
        <begin position="148"/>
        <end position="167"/>
    </location>
</feature>
<keyword evidence="2" id="KW-0812">Transmembrane</keyword>
<dbReference type="EMBL" id="JBHLVO010000001">
    <property type="protein sequence ID" value="MFC0269912.1"/>
    <property type="molecule type" value="Genomic_DNA"/>
</dbReference>
<gene>
    <name evidence="3" type="ORF">ACFFIX_00365</name>
</gene>